<dbReference type="KEGG" id="dar:Daro_0798"/>
<sequence>MGILRKILDSEGDYKEKRNLIFKFLGKWGGLYIAFAFIARLILTPITGDSVTAWFAVKLYGVPVFAVLVMAFYIRRFKRKQRLSAPISDSEG</sequence>
<gene>
    <name evidence="2" type="ordered locus">Daro_0798</name>
</gene>
<protein>
    <recommendedName>
        <fullName evidence="3">Transmembrane protein</fullName>
    </recommendedName>
</protein>
<feature type="transmembrane region" description="Helical" evidence="1">
    <location>
        <begin position="20"/>
        <end position="43"/>
    </location>
</feature>
<evidence type="ECO:0000313" key="2">
    <source>
        <dbReference type="EMBL" id="AAZ45554.1"/>
    </source>
</evidence>
<dbReference type="STRING" id="159087.Daro_0798"/>
<feature type="transmembrane region" description="Helical" evidence="1">
    <location>
        <begin position="55"/>
        <end position="74"/>
    </location>
</feature>
<accession>Q47HX7</accession>
<dbReference type="AlphaFoldDB" id="Q47HX7"/>
<dbReference type="HOGENOM" id="CLU_2408348_0_0_4"/>
<proteinExistence type="predicted"/>
<keyword evidence="1" id="KW-0472">Membrane</keyword>
<name>Q47HX7_DECAR</name>
<reference evidence="2" key="1">
    <citation type="submission" date="2005-08" db="EMBL/GenBank/DDBJ databases">
        <title>Complete sequence of Dechloromonas aromatica RCB.</title>
        <authorList>
            <person name="Salinero K.K."/>
            <person name="Copeland A."/>
            <person name="Lucas S."/>
            <person name="Lapidus A."/>
            <person name="Barry K."/>
            <person name="Detter J.C."/>
            <person name="Glavina T."/>
            <person name="Hammon N."/>
            <person name="Israni S."/>
            <person name="Pitluck S."/>
            <person name="Di Bartolo G."/>
            <person name="Trong S."/>
            <person name="Schmutz J."/>
            <person name="Larimer F."/>
            <person name="Land M."/>
            <person name="Ivanova N."/>
            <person name="Richardson P."/>
        </authorList>
    </citation>
    <scope>NUCLEOTIDE SEQUENCE</scope>
    <source>
        <strain evidence="2">RCB</strain>
    </source>
</reference>
<keyword evidence="1" id="KW-0812">Transmembrane</keyword>
<evidence type="ECO:0000256" key="1">
    <source>
        <dbReference type="SAM" id="Phobius"/>
    </source>
</evidence>
<keyword evidence="1" id="KW-1133">Transmembrane helix</keyword>
<organism evidence="2">
    <name type="scientific">Dechloromonas aromatica (strain RCB)</name>
    <dbReference type="NCBI Taxonomy" id="159087"/>
    <lineage>
        <taxon>Bacteria</taxon>
        <taxon>Pseudomonadati</taxon>
        <taxon>Pseudomonadota</taxon>
        <taxon>Betaproteobacteria</taxon>
        <taxon>Rhodocyclales</taxon>
        <taxon>Azonexaceae</taxon>
        <taxon>Dechloromonas</taxon>
    </lineage>
</organism>
<evidence type="ECO:0008006" key="3">
    <source>
        <dbReference type="Google" id="ProtNLM"/>
    </source>
</evidence>
<dbReference type="EMBL" id="CP000089">
    <property type="protein sequence ID" value="AAZ45554.1"/>
    <property type="molecule type" value="Genomic_DNA"/>
</dbReference>